<feature type="chain" id="PRO_5007622980" description="Lipoprotein" evidence="1">
    <location>
        <begin position="39"/>
        <end position="85"/>
    </location>
</feature>
<keyword evidence="3" id="KW-1185">Reference proteome</keyword>
<evidence type="ECO:0000313" key="2">
    <source>
        <dbReference type="EMBL" id="SAK81600.1"/>
    </source>
</evidence>
<sequence length="85" mass="8776">MTFIDRSAICAAPRLAKFLTRVAVVPILLALGACQHIAENEGKPATGADVVSQIKSDIGAYQTYDAVAAAAETLAAGLWVSISTT</sequence>
<keyword evidence="1" id="KW-0732">Signal</keyword>
<gene>
    <name evidence="2" type="ORF">AWB78_03928</name>
</gene>
<accession>A0A158CH50</accession>
<evidence type="ECO:0000313" key="3">
    <source>
        <dbReference type="Proteomes" id="UP000071859"/>
    </source>
</evidence>
<dbReference type="RefSeq" id="WP_062607134.1">
    <property type="nucleotide sequence ID" value="NZ_FCOX02000020.1"/>
</dbReference>
<evidence type="ECO:0000256" key="1">
    <source>
        <dbReference type="SAM" id="SignalP"/>
    </source>
</evidence>
<proteinExistence type="predicted"/>
<dbReference type="AlphaFoldDB" id="A0A158CH50"/>
<reference evidence="2" key="1">
    <citation type="submission" date="2016-01" db="EMBL/GenBank/DDBJ databases">
        <authorList>
            <person name="Peeters C."/>
        </authorList>
    </citation>
    <scope>NUCLEOTIDE SEQUENCE</scope>
    <source>
        <strain evidence="2">LMG 29321</strain>
    </source>
</reference>
<organism evidence="2 3">
    <name type="scientific">Caballeronia calidae</name>
    <dbReference type="NCBI Taxonomy" id="1777139"/>
    <lineage>
        <taxon>Bacteria</taxon>
        <taxon>Pseudomonadati</taxon>
        <taxon>Pseudomonadota</taxon>
        <taxon>Betaproteobacteria</taxon>
        <taxon>Burkholderiales</taxon>
        <taxon>Burkholderiaceae</taxon>
        <taxon>Caballeronia</taxon>
    </lineage>
</organism>
<name>A0A158CH50_9BURK</name>
<protein>
    <recommendedName>
        <fullName evidence="4">Lipoprotein</fullName>
    </recommendedName>
</protein>
<comment type="caution">
    <text evidence="2">The sequence shown here is derived from an EMBL/GenBank/DDBJ whole genome shotgun (WGS) entry which is preliminary data.</text>
</comment>
<dbReference type="PROSITE" id="PS51257">
    <property type="entry name" value="PROKAR_LIPOPROTEIN"/>
    <property type="match status" value="1"/>
</dbReference>
<dbReference type="Proteomes" id="UP000071859">
    <property type="component" value="Unassembled WGS sequence"/>
</dbReference>
<evidence type="ECO:0008006" key="4">
    <source>
        <dbReference type="Google" id="ProtNLM"/>
    </source>
</evidence>
<feature type="signal peptide" evidence="1">
    <location>
        <begin position="1"/>
        <end position="38"/>
    </location>
</feature>
<dbReference type="EMBL" id="FCOX02000020">
    <property type="protein sequence ID" value="SAK81600.1"/>
    <property type="molecule type" value="Genomic_DNA"/>
</dbReference>